<feature type="transmembrane region" description="Helical" evidence="2">
    <location>
        <begin position="21"/>
        <end position="40"/>
    </location>
</feature>
<feature type="transmembrane region" description="Helical" evidence="2">
    <location>
        <begin position="575"/>
        <end position="598"/>
    </location>
</feature>
<proteinExistence type="predicted"/>
<name>A0AA41GBM9_9EURY</name>
<keyword evidence="4" id="KW-1185">Reference proteome</keyword>
<sequence length="682" mass="70390">MTRHIDSLGNRGRAVARRVFGDRYGVALWLGLLVAVSLYWRVGIFIADTYTTANTLAAVADGHLNIVETPYSLTLGSQPGLHHVGGELYGRNYGQVALAVPLVWTFRALSVVAAPRLLLLGLWSGLALAFVSQIGTLGNRHTGASRRAILLGGSAVVAALFLVGVSSATALSDSALALAAFQFSTMLAAATTGLVLYRLVGLWHGRPVALATGVAVGLASSVGFWASLPKRHVLVAALLLTTVYAFARSRIAYRDDRFRRALAFRAAAYLTASLVTWTHAFEGFFLVATLGVVDLATARRNALSDLLVVGCALLVGSLPMLLTNYLISGNPAKPPRLLPRVDGANAEFVPDTTFSDAGASGGSDAGTGGSDGSGGSGGTGSDGSSGSETGGDSSAGDTGAASSDGIGDVPVLGSLLAVVDRIGDVIGPAMAFVPAALLGGFESLTDLDRMSHVFLRSGHIPSVRYHLNGYAIIELTMLESVPVLGALAAAPIHGVRLLRRRASDLGHLPSQYSPRAQTDLFVAALAVVFTVIYLERLPLYSQLTVRYLLPTVPLLLYGVARLPAVNGAARDATRWLVGGYAASTLGGIALCLAAVAGLDLALGEAVQFHALLNLAGAAVCAAVVVGGTVAPDRVPSRVVAVGVALPAGLTTAFVALSGLSYFQYGPHALDVVRIAVEYLPAV</sequence>
<evidence type="ECO:0000313" key="4">
    <source>
        <dbReference type="Proteomes" id="UP001166304"/>
    </source>
</evidence>
<dbReference type="EMBL" id="JAHQXE010000007">
    <property type="protein sequence ID" value="MBV0903772.1"/>
    <property type="molecule type" value="Genomic_DNA"/>
</dbReference>
<feature type="transmembrane region" description="Helical" evidence="2">
    <location>
        <begin position="520"/>
        <end position="539"/>
    </location>
</feature>
<feature type="transmembrane region" description="Helical" evidence="2">
    <location>
        <begin position="208"/>
        <end position="226"/>
    </location>
</feature>
<accession>A0AA41GBM9</accession>
<keyword evidence="2" id="KW-0812">Transmembrane</keyword>
<feature type="transmembrane region" description="Helical" evidence="2">
    <location>
        <begin position="117"/>
        <end position="137"/>
    </location>
</feature>
<dbReference type="AlphaFoldDB" id="A0AA41GBM9"/>
<evidence type="ECO:0000256" key="1">
    <source>
        <dbReference type="SAM" id="MobiDB-lite"/>
    </source>
</evidence>
<feature type="transmembrane region" description="Helical" evidence="2">
    <location>
        <begin position="306"/>
        <end position="327"/>
    </location>
</feature>
<feature type="compositionally biased region" description="Low complexity" evidence="1">
    <location>
        <begin position="384"/>
        <end position="402"/>
    </location>
</feature>
<feature type="compositionally biased region" description="Gly residues" evidence="1">
    <location>
        <begin position="359"/>
        <end position="383"/>
    </location>
</feature>
<feature type="region of interest" description="Disordered" evidence="1">
    <location>
        <begin position="354"/>
        <end position="402"/>
    </location>
</feature>
<feature type="transmembrane region" description="Helical" evidence="2">
    <location>
        <begin position="232"/>
        <end position="251"/>
    </location>
</feature>
<comment type="caution">
    <text evidence="3">The sequence shown here is derived from an EMBL/GenBank/DDBJ whole genome shotgun (WGS) entry which is preliminary data.</text>
</comment>
<feature type="transmembrane region" description="Helical" evidence="2">
    <location>
        <begin position="263"/>
        <end position="286"/>
    </location>
</feature>
<feature type="transmembrane region" description="Helical" evidence="2">
    <location>
        <begin position="610"/>
        <end position="631"/>
    </location>
</feature>
<feature type="transmembrane region" description="Helical" evidence="2">
    <location>
        <begin position="545"/>
        <end position="563"/>
    </location>
</feature>
<feature type="transmembrane region" description="Helical" evidence="2">
    <location>
        <begin position="175"/>
        <end position="196"/>
    </location>
</feature>
<feature type="transmembrane region" description="Helical" evidence="2">
    <location>
        <begin position="638"/>
        <end position="662"/>
    </location>
</feature>
<keyword evidence="2" id="KW-1133">Transmembrane helix</keyword>
<keyword evidence="2" id="KW-0472">Membrane</keyword>
<gene>
    <name evidence="3" type="ORF">KTS37_18465</name>
</gene>
<protein>
    <submittedName>
        <fullName evidence="3">Uncharacterized protein</fullName>
    </submittedName>
</protein>
<feature type="transmembrane region" description="Helical" evidence="2">
    <location>
        <begin position="149"/>
        <end position="169"/>
    </location>
</feature>
<dbReference type="RefSeq" id="WP_162415063.1">
    <property type="nucleotide sequence ID" value="NZ_JAHQXE010000007.1"/>
</dbReference>
<evidence type="ECO:0000256" key="2">
    <source>
        <dbReference type="SAM" id="Phobius"/>
    </source>
</evidence>
<evidence type="ECO:0000313" key="3">
    <source>
        <dbReference type="EMBL" id="MBV0903772.1"/>
    </source>
</evidence>
<dbReference type="Proteomes" id="UP001166304">
    <property type="component" value="Unassembled WGS sequence"/>
</dbReference>
<reference evidence="3" key="1">
    <citation type="submission" date="2021-06" db="EMBL/GenBank/DDBJ databases">
        <title>New haloarchaea isolates fom saline soil.</title>
        <authorList>
            <person name="Duran-Viseras A."/>
            <person name="Sanchez-Porro C.S."/>
            <person name="Ventosa A."/>
        </authorList>
    </citation>
    <scope>NUCLEOTIDE SEQUENCE</scope>
    <source>
        <strain evidence="3">JCM 18369</strain>
    </source>
</reference>
<organism evidence="3 4">
    <name type="scientific">Haloarcula salina</name>
    <dbReference type="NCBI Taxonomy" id="1429914"/>
    <lineage>
        <taxon>Archaea</taxon>
        <taxon>Methanobacteriati</taxon>
        <taxon>Methanobacteriota</taxon>
        <taxon>Stenosarchaea group</taxon>
        <taxon>Halobacteria</taxon>
        <taxon>Halobacteriales</taxon>
        <taxon>Haloarculaceae</taxon>
        <taxon>Haloarcula</taxon>
    </lineage>
</organism>